<accession>A0A2A9PIH6</accession>
<evidence type="ECO:0000313" key="3">
    <source>
        <dbReference type="EMBL" id="PFH61014.1"/>
    </source>
</evidence>
<reference evidence="3 4" key="2">
    <citation type="journal article" date="2017" name="Sci. Rep.">
        <title>Ant-infecting Ophiocordyceps genomes reveal a high diversity of potential behavioral manipulation genes and a possible major role for enterotoxins.</title>
        <authorList>
            <person name="de Bekker C."/>
            <person name="Ohm R.A."/>
            <person name="Evans H.C."/>
            <person name="Brachmann A."/>
            <person name="Hughes D.P."/>
        </authorList>
    </citation>
    <scope>NUCLEOTIDE SEQUENCE [LARGE SCALE GENOMIC DNA]</scope>
    <source>
        <strain evidence="3 4">SC16a</strain>
    </source>
</reference>
<keyword evidence="4" id="KW-1185">Reference proteome</keyword>
<protein>
    <recommendedName>
        <fullName evidence="2">Kri1-like C-terminal domain-containing protein</fullName>
    </recommendedName>
</protein>
<dbReference type="Proteomes" id="UP000037136">
    <property type="component" value="Unassembled WGS sequence"/>
</dbReference>
<name>A0A2A9PIH6_OPHUN</name>
<feature type="region of interest" description="Disordered" evidence="1">
    <location>
        <begin position="28"/>
        <end position="118"/>
    </location>
</feature>
<gene>
    <name evidence="3" type="ORF">XA68_18379</name>
</gene>
<reference evidence="3 4" key="1">
    <citation type="journal article" date="2015" name="BMC Genomics">
        <title>Gene expression during zombie ant biting behavior reflects the complexity underlying fungal parasitic behavioral manipulation.</title>
        <authorList>
            <person name="de Bekker C."/>
            <person name="Ohm R.A."/>
            <person name="Loreto R.G."/>
            <person name="Sebastian A."/>
            <person name="Albert I."/>
            <person name="Merrow M."/>
            <person name="Brachmann A."/>
            <person name="Hughes D.P."/>
        </authorList>
    </citation>
    <scope>NUCLEOTIDE SEQUENCE [LARGE SCALE GENOMIC DNA]</scope>
    <source>
        <strain evidence="3 4">SC16a</strain>
    </source>
</reference>
<sequence>MTPLDILLAPSDQSLNQFVSLKKLAPFRDPAKKRRDRRQLAKRARLRQWRKDVFGRRGPPTVLDAAGPSPPPPSTPSLTLHLQPPLDLDPTLVGDSAEAKGEGEGKGKRKRKRKRSAL</sequence>
<dbReference type="EMBL" id="LAZP02000094">
    <property type="protein sequence ID" value="PFH61014.1"/>
    <property type="molecule type" value="Genomic_DNA"/>
</dbReference>
<evidence type="ECO:0000259" key="2">
    <source>
        <dbReference type="Pfam" id="PF12936"/>
    </source>
</evidence>
<dbReference type="OrthoDB" id="10252032at2759"/>
<evidence type="ECO:0000256" key="1">
    <source>
        <dbReference type="SAM" id="MobiDB-lite"/>
    </source>
</evidence>
<evidence type="ECO:0000313" key="4">
    <source>
        <dbReference type="Proteomes" id="UP000037136"/>
    </source>
</evidence>
<feature type="compositionally biased region" description="Low complexity" evidence="1">
    <location>
        <begin position="76"/>
        <end position="86"/>
    </location>
</feature>
<proteinExistence type="predicted"/>
<dbReference type="AlphaFoldDB" id="A0A2A9PIH6"/>
<feature type="compositionally biased region" description="Basic residues" evidence="1">
    <location>
        <begin position="107"/>
        <end position="118"/>
    </location>
</feature>
<dbReference type="STRING" id="268505.A0A2A9PIH6"/>
<feature type="domain" description="Kri1-like C-terminal" evidence="2">
    <location>
        <begin position="1"/>
        <end position="53"/>
    </location>
</feature>
<feature type="compositionally biased region" description="Basic and acidic residues" evidence="1">
    <location>
        <begin position="97"/>
        <end position="106"/>
    </location>
</feature>
<organism evidence="3 4">
    <name type="scientific">Ophiocordyceps unilateralis</name>
    <name type="common">Zombie-ant fungus</name>
    <name type="synonym">Torrubia unilateralis</name>
    <dbReference type="NCBI Taxonomy" id="268505"/>
    <lineage>
        <taxon>Eukaryota</taxon>
        <taxon>Fungi</taxon>
        <taxon>Dikarya</taxon>
        <taxon>Ascomycota</taxon>
        <taxon>Pezizomycotina</taxon>
        <taxon>Sordariomycetes</taxon>
        <taxon>Hypocreomycetidae</taxon>
        <taxon>Hypocreales</taxon>
        <taxon>Ophiocordycipitaceae</taxon>
        <taxon>Ophiocordyceps</taxon>
    </lineage>
</organism>
<feature type="compositionally biased region" description="Basic residues" evidence="1">
    <location>
        <begin position="31"/>
        <end position="48"/>
    </location>
</feature>
<dbReference type="InterPro" id="IPR024626">
    <property type="entry name" value="Kri1-like_C"/>
</dbReference>
<comment type="caution">
    <text evidence="3">The sequence shown here is derived from an EMBL/GenBank/DDBJ whole genome shotgun (WGS) entry which is preliminary data.</text>
</comment>
<dbReference type="Pfam" id="PF12936">
    <property type="entry name" value="Kri1_C"/>
    <property type="match status" value="1"/>
</dbReference>